<feature type="transmembrane region" description="Helical" evidence="6">
    <location>
        <begin position="287"/>
        <end position="307"/>
    </location>
</feature>
<dbReference type="EMBL" id="CAJNDS010002135">
    <property type="protein sequence ID" value="CAE7346020.1"/>
    <property type="molecule type" value="Genomic_DNA"/>
</dbReference>
<reference evidence="7" key="1">
    <citation type="submission" date="2021-02" db="EMBL/GenBank/DDBJ databases">
        <authorList>
            <person name="Dougan E. K."/>
            <person name="Rhodes N."/>
            <person name="Thang M."/>
            <person name="Chan C."/>
        </authorList>
    </citation>
    <scope>NUCLEOTIDE SEQUENCE</scope>
</reference>
<comment type="similarity">
    <text evidence="2 5">Belongs to the CDP-alcohol phosphatidyltransferase class-I family.</text>
</comment>
<comment type="subcellular location">
    <subcellularLocation>
        <location evidence="1">Membrane</location>
    </subcellularLocation>
</comment>
<evidence type="ECO:0000256" key="5">
    <source>
        <dbReference type="RuleBase" id="RU003750"/>
    </source>
</evidence>
<comment type="caution">
    <text evidence="7">The sequence shown here is derived from an EMBL/GenBank/DDBJ whole genome shotgun (WGS) entry which is preliminary data.</text>
</comment>
<evidence type="ECO:0000313" key="8">
    <source>
        <dbReference type="Proteomes" id="UP000604046"/>
    </source>
</evidence>
<name>A0A812PCL3_9DINO</name>
<dbReference type="GO" id="GO:0016020">
    <property type="term" value="C:membrane"/>
    <property type="evidence" value="ECO:0007669"/>
    <property type="project" value="UniProtKB-SubCell"/>
</dbReference>
<dbReference type="AlphaFoldDB" id="A0A812PCL3"/>
<feature type="transmembrane region" description="Helical" evidence="6">
    <location>
        <begin position="83"/>
        <end position="98"/>
    </location>
</feature>
<dbReference type="PIRSF" id="PIRSF015665">
    <property type="entry name" value="CHOPT"/>
    <property type="match status" value="1"/>
</dbReference>
<dbReference type="OrthoDB" id="196717at2759"/>
<keyword evidence="6" id="KW-0812">Transmembrane</keyword>
<dbReference type="PROSITE" id="PS00379">
    <property type="entry name" value="CDP_ALCOHOL_P_TRANSF"/>
    <property type="match status" value="1"/>
</dbReference>
<gene>
    <name evidence="7" type="primary">captC</name>
    <name evidence="7" type="ORF">SNAT2548_LOCUS18149</name>
</gene>
<evidence type="ECO:0000256" key="6">
    <source>
        <dbReference type="SAM" id="Phobius"/>
    </source>
</evidence>
<dbReference type="InterPro" id="IPR048254">
    <property type="entry name" value="CDP_ALCOHOL_P_TRANSF_CS"/>
</dbReference>
<dbReference type="Gene3D" id="1.20.120.1760">
    <property type="match status" value="1"/>
</dbReference>
<dbReference type="InterPro" id="IPR000462">
    <property type="entry name" value="CDP-OH_P_trans"/>
</dbReference>
<dbReference type="InterPro" id="IPR043130">
    <property type="entry name" value="CDP-OH_PTrfase_TM_dom"/>
</dbReference>
<keyword evidence="3 5" id="KW-0808">Transferase</keyword>
<feature type="transmembrane region" description="Helical" evidence="6">
    <location>
        <begin position="223"/>
        <end position="242"/>
    </location>
</feature>
<dbReference type="GO" id="GO:0016780">
    <property type="term" value="F:phosphotransferase activity, for other substituted phosphate groups"/>
    <property type="evidence" value="ECO:0007669"/>
    <property type="project" value="InterPro"/>
</dbReference>
<protein>
    <submittedName>
        <fullName evidence="7">CaptC protein</fullName>
    </submittedName>
</protein>
<proteinExistence type="inferred from homology"/>
<feature type="transmembrane region" description="Helical" evidence="6">
    <location>
        <begin position="49"/>
        <end position="71"/>
    </location>
</feature>
<keyword evidence="8" id="KW-1185">Reference proteome</keyword>
<feature type="transmembrane region" description="Helical" evidence="6">
    <location>
        <begin position="184"/>
        <end position="203"/>
    </location>
</feature>
<feature type="transmembrane region" description="Helical" evidence="6">
    <location>
        <begin position="319"/>
        <end position="336"/>
    </location>
</feature>
<evidence type="ECO:0000256" key="2">
    <source>
        <dbReference type="ARBA" id="ARBA00010441"/>
    </source>
</evidence>
<keyword evidence="6" id="KW-1133">Transmembrane helix</keyword>
<feature type="transmembrane region" description="Helical" evidence="6">
    <location>
        <begin position="119"/>
        <end position="138"/>
    </location>
</feature>
<feature type="transmembrane region" description="Helical" evidence="6">
    <location>
        <begin position="254"/>
        <end position="275"/>
    </location>
</feature>
<feature type="transmembrane region" description="Helical" evidence="6">
    <location>
        <begin position="342"/>
        <end position="360"/>
    </location>
</feature>
<dbReference type="Proteomes" id="UP000604046">
    <property type="component" value="Unassembled WGS sequence"/>
</dbReference>
<dbReference type="GO" id="GO:0008654">
    <property type="term" value="P:phospholipid biosynthetic process"/>
    <property type="evidence" value="ECO:0007669"/>
    <property type="project" value="InterPro"/>
</dbReference>
<dbReference type="Pfam" id="PF01066">
    <property type="entry name" value="CDP-OH_P_transf"/>
    <property type="match status" value="1"/>
</dbReference>
<keyword evidence="4 6" id="KW-0472">Membrane</keyword>
<evidence type="ECO:0000256" key="3">
    <source>
        <dbReference type="ARBA" id="ARBA00022679"/>
    </source>
</evidence>
<evidence type="ECO:0000256" key="4">
    <source>
        <dbReference type="ARBA" id="ARBA00023136"/>
    </source>
</evidence>
<sequence length="383" mass="42932">MPWPWMHILTEEGLEQVKQSKYQAPHVTFMERRLNPWWERAVQMLPMWLAPNLISLLGFIPLPVLYIAIWYQNPSFDEAAPRWLSFAAAVVVFWHQTLDNMDGKQARRTGSSSPMGCIIDHYCDILGFLPQIAVWAMLCAPGGYIQLVHVVGQISYFAAVLAMYHTGVCPVGAGDFGIVEMQTITYFGLLLSGCVGPDTWQMWMTTEVSLPKLPAWASVKLGTLIIFASTLGWIGCIAEMLSDVVAHVRSKEKSVLLILEDMLSLIFMCVASFLWEPALAESNPWAVSLLSGLSMAQITLQMLLCSIAKMKYVKLQPCVLPFVVLVIGSWCMPLQWTKNAVLVYTAALGGWLLLWLLSVIHQLKDKLEIYVFSLARKNTQSSD</sequence>
<dbReference type="PANTHER" id="PTHR10414:SF37">
    <property type="entry name" value="BB IN A BOXCAR, ISOFORM C"/>
    <property type="match status" value="1"/>
</dbReference>
<evidence type="ECO:0000256" key="1">
    <source>
        <dbReference type="ARBA" id="ARBA00004370"/>
    </source>
</evidence>
<evidence type="ECO:0000313" key="7">
    <source>
        <dbReference type="EMBL" id="CAE7346020.1"/>
    </source>
</evidence>
<organism evidence="7 8">
    <name type="scientific">Symbiodinium natans</name>
    <dbReference type="NCBI Taxonomy" id="878477"/>
    <lineage>
        <taxon>Eukaryota</taxon>
        <taxon>Sar</taxon>
        <taxon>Alveolata</taxon>
        <taxon>Dinophyceae</taxon>
        <taxon>Suessiales</taxon>
        <taxon>Symbiodiniaceae</taxon>
        <taxon>Symbiodinium</taxon>
    </lineage>
</organism>
<dbReference type="InterPro" id="IPR014472">
    <property type="entry name" value="CHOPT"/>
</dbReference>
<accession>A0A812PCL3</accession>
<dbReference type="PANTHER" id="PTHR10414">
    <property type="entry name" value="ETHANOLAMINEPHOSPHOTRANSFERASE"/>
    <property type="match status" value="1"/>
</dbReference>